<comment type="caution">
    <text evidence="9">The sequence shown here is derived from an EMBL/GenBank/DDBJ whole genome shotgun (WGS) entry which is preliminary data.</text>
</comment>
<evidence type="ECO:0000313" key="10">
    <source>
        <dbReference type="Proteomes" id="UP000601223"/>
    </source>
</evidence>
<dbReference type="Gene3D" id="3.20.20.80">
    <property type="entry name" value="Glycosidases"/>
    <property type="match status" value="1"/>
</dbReference>
<dbReference type="AlphaFoldDB" id="A0A8J3NJF8"/>
<evidence type="ECO:0000256" key="7">
    <source>
        <dbReference type="SAM" id="MobiDB-lite"/>
    </source>
</evidence>
<accession>A0A8J3NJF8</accession>
<evidence type="ECO:0000313" key="9">
    <source>
        <dbReference type="EMBL" id="GIF81416.1"/>
    </source>
</evidence>
<feature type="domain" description="GH26" evidence="8">
    <location>
        <begin position="239"/>
        <end position="516"/>
    </location>
</feature>
<dbReference type="Pfam" id="PF24517">
    <property type="entry name" value="CBM96"/>
    <property type="match status" value="1"/>
</dbReference>
<keyword evidence="3" id="KW-0732">Signal</keyword>
<dbReference type="NCBIfam" id="NF033679">
    <property type="entry name" value="DNRLRE_dom"/>
    <property type="match status" value="1"/>
</dbReference>
<dbReference type="GO" id="GO:0005576">
    <property type="term" value="C:extracellular region"/>
    <property type="evidence" value="ECO:0007669"/>
    <property type="project" value="UniProtKB-SubCell"/>
</dbReference>
<evidence type="ECO:0000256" key="6">
    <source>
        <dbReference type="PROSITE-ProRule" id="PRU01100"/>
    </source>
</evidence>
<feature type="compositionally biased region" description="Low complexity" evidence="7">
    <location>
        <begin position="208"/>
        <end position="244"/>
    </location>
</feature>
<dbReference type="Proteomes" id="UP000601223">
    <property type="component" value="Unassembled WGS sequence"/>
</dbReference>
<keyword evidence="4 6" id="KW-0378">Hydrolase</keyword>
<keyword evidence="10" id="KW-1185">Reference proteome</keyword>
<name>A0A8J3NJF8_9ACTN</name>
<dbReference type="EMBL" id="BONF01000013">
    <property type="protein sequence ID" value="GIF81416.1"/>
    <property type="molecule type" value="Genomic_DNA"/>
</dbReference>
<comment type="subcellular location">
    <subcellularLocation>
        <location evidence="1">Secreted</location>
    </subcellularLocation>
</comment>
<evidence type="ECO:0000256" key="2">
    <source>
        <dbReference type="ARBA" id="ARBA00022525"/>
    </source>
</evidence>
<reference evidence="9 10" key="1">
    <citation type="submission" date="2021-01" db="EMBL/GenBank/DDBJ databases">
        <title>Whole genome shotgun sequence of Catellatospora bangladeshensis NBRC 107357.</title>
        <authorList>
            <person name="Komaki H."/>
            <person name="Tamura T."/>
        </authorList>
    </citation>
    <scope>NUCLEOTIDE SEQUENCE [LARGE SCALE GENOMIC DNA]</scope>
    <source>
        <strain evidence="9 10">NBRC 107357</strain>
    </source>
</reference>
<evidence type="ECO:0000259" key="8">
    <source>
        <dbReference type="PROSITE" id="PS51764"/>
    </source>
</evidence>
<dbReference type="InterPro" id="IPR022790">
    <property type="entry name" value="GH26_dom"/>
</dbReference>
<dbReference type="RefSeq" id="WP_203745811.1">
    <property type="nucleotide sequence ID" value="NZ_BONF01000013.1"/>
</dbReference>
<sequence>MIIAAIVAACLGVALIGAAVVLAKDEPPETASSRIPVAEDTYVVREEPDTVFGARDTLVSVSRPDYYAVTYLKFQVAIPSGFRISGMSLQLQADAKPPAGLQVRSVLSSEWNERELAYTNRPGLGQVLGAPQVSAKNLVSFDVGGAVTPSDEPDQLPVAVSFAVTNASDTETLTMFAGEHGDGAPALAVSFIEVGAPDRAPLDGHQGGPKPSGSVSGTPSPGVSGSAAPSASVSPGTSPSTSTGNPPPPSTIPAGRTLCGASFYQENGESYTQALAREDGYFGGLESVRVFYPGAPAAWPGNAGKANRTVIVSFKYNPKEILNGSRDAYLKDWFAKAPRDRDVYWVYYHEPEDNIESGVFTAPDYRAAWKRLAGLADQAGNSKLHATLVLMDWTLMSQSGRKWKDYYPGGDVIDVLGWDVYNWDKNKYTPATDLVGRVAATSKGEGKPWGIAEMGSAKLASDTTGNTRAAWLTAMANETIKNKGLWITYFDIDWTTHDFRLRDSVSQRAWRSFCDA</sequence>
<dbReference type="SUPFAM" id="SSF51445">
    <property type="entry name" value="(Trans)glycosidases"/>
    <property type="match status" value="1"/>
</dbReference>
<keyword evidence="2" id="KW-0964">Secreted</keyword>
<feature type="active site" description="Proton donor" evidence="6">
    <location>
        <position position="350"/>
    </location>
</feature>
<feature type="region of interest" description="Disordered" evidence="7">
    <location>
        <begin position="197"/>
        <end position="257"/>
    </location>
</feature>
<evidence type="ECO:0000256" key="4">
    <source>
        <dbReference type="ARBA" id="ARBA00022801"/>
    </source>
</evidence>
<keyword evidence="5 6" id="KW-0326">Glycosidase</keyword>
<proteinExistence type="inferred from homology"/>
<organism evidence="9 10">
    <name type="scientific">Catellatospora bangladeshensis</name>
    <dbReference type="NCBI Taxonomy" id="310355"/>
    <lineage>
        <taxon>Bacteria</taxon>
        <taxon>Bacillati</taxon>
        <taxon>Actinomycetota</taxon>
        <taxon>Actinomycetes</taxon>
        <taxon>Micromonosporales</taxon>
        <taxon>Micromonosporaceae</taxon>
        <taxon>Catellatospora</taxon>
    </lineage>
</organism>
<evidence type="ECO:0000256" key="5">
    <source>
        <dbReference type="ARBA" id="ARBA00023295"/>
    </source>
</evidence>
<protein>
    <recommendedName>
        <fullName evidence="8">GH26 domain-containing protein</fullName>
    </recommendedName>
</protein>
<dbReference type="GO" id="GO:0004553">
    <property type="term" value="F:hydrolase activity, hydrolyzing O-glycosyl compounds"/>
    <property type="evidence" value="ECO:0007669"/>
    <property type="project" value="InterPro"/>
</dbReference>
<comment type="similarity">
    <text evidence="6">Belongs to the glycosyl hydrolase 26 family.</text>
</comment>
<dbReference type="PROSITE" id="PS51764">
    <property type="entry name" value="GH26"/>
    <property type="match status" value="1"/>
</dbReference>
<gene>
    <name evidence="9" type="ORF">Cba03nite_27650</name>
</gene>
<evidence type="ECO:0000256" key="1">
    <source>
        <dbReference type="ARBA" id="ARBA00004613"/>
    </source>
</evidence>
<dbReference type="InterPro" id="IPR055372">
    <property type="entry name" value="CBM96"/>
</dbReference>
<evidence type="ECO:0000256" key="3">
    <source>
        <dbReference type="ARBA" id="ARBA00022729"/>
    </source>
</evidence>
<feature type="active site" description="Nucleophile" evidence="6">
    <location>
        <position position="453"/>
    </location>
</feature>
<dbReference type="InterPro" id="IPR017853">
    <property type="entry name" value="GH"/>
</dbReference>